<evidence type="ECO:0000256" key="2">
    <source>
        <dbReference type="ARBA" id="ARBA00006991"/>
    </source>
</evidence>
<dbReference type="OrthoDB" id="4737882at2759"/>
<keyword evidence="10" id="KW-0539">Nucleus</keyword>
<evidence type="ECO:0000256" key="5">
    <source>
        <dbReference type="ARBA" id="ARBA00022771"/>
    </source>
</evidence>
<sequence length="620" mass="70120">MDASARNIEERPMQLSLCKLTSRGGATRAEGGVPAAPRQSEAVASPHATNFTREYDEMLKMDIKTECDVEDSAIAQVLAMSHSHILESSMAGPSLLVKEEGDFILKTENEVDEMMIKQELDIEPISLQSKITPHLLLPADEQADPDARPNTSFCEGTAPAPLYTVVIRPALHKEVKKHYCDEDLGVPPDVNVMMCRRCPSRTPKAGETTYDCEYYKCTSVIKSNIKSQMCMHNGKKRYKCGQYEYSESEKSGLKLHMRKKAHTGERPCKREKCELSTSDTDRFKVHMRTHTGERPYKCERPFEQCEYNVSSKHASHGERPYCEQFKRIHTGERPFKCEQCEFSASVRSSLRIHKRTHTGERPYKCEQCNFSTPHAGTLKVHMHIHTGERPYKCGQLKRIQPSGSQKRKLKKAKTEEAQSLAGSLSIYLSNFEENKSGVAKEINQAVESGSNIQIIYIETANIGEKSSKCDINNNSDVTDTEIQDYRINKLKKNTKGVEEYVPPELEFLSFNDAAHWPIPVSEHISISIIEKGSEIFQNKDEPFESVERPAQQNLAFRGHCEDISSENRGNFLELVQLLAKYDPVLKEHCLKQEAAGASKRVPPYLSKGIQNEFTQCLGDM</sequence>
<dbReference type="FunFam" id="3.30.160.60:FF:003288">
    <property type="entry name" value="Uncharacterized protein"/>
    <property type="match status" value="1"/>
</dbReference>
<protein>
    <submittedName>
        <fullName evidence="13">Zinc finger protein 112</fullName>
    </submittedName>
</protein>
<dbReference type="STRING" id="151549.A0A4C1YCS1"/>
<dbReference type="AlphaFoldDB" id="A0A4C1YCS1"/>
<dbReference type="GO" id="GO:0005634">
    <property type="term" value="C:nucleus"/>
    <property type="evidence" value="ECO:0007669"/>
    <property type="project" value="UniProtKB-SubCell"/>
</dbReference>
<accession>A0A4C1YCS1</accession>
<comment type="similarity">
    <text evidence="2">Belongs to the krueppel C2H2-type zinc-finger protein family.</text>
</comment>
<evidence type="ECO:0000256" key="3">
    <source>
        <dbReference type="ARBA" id="ARBA00022723"/>
    </source>
</evidence>
<keyword evidence="5 11" id="KW-0863">Zinc-finger</keyword>
<dbReference type="GO" id="GO:0008270">
    <property type="term" value="F:zinc ion binding"/>
    <property type="evidence" value="ECO:0007669"/>
    <property type="project" value="UniProtKB-KW"/>
</dbReference>
<evidence type="ECO:0000256" key="7">
    <source>
        <dbReference type="ARBA" id="ARBA00023015"/>
    </source>
</evidence>
<evidence type="ECO:0000256" key="8">
    <source>
        <dbReference type="ARBA" id="ARBA00023125"/>
    </source>
</evidence>
<evidence type="ECO:0000256" key="1">
    <source>
        <dbReference type="ARBA" id="ARBA00004123"/>
    </source>
</evidence>
<keyword evidence="6" id="KW-0862">Zinc</keyword>
<evidence type="ECO:0000256" key="11">
    <source>
        <dbReference type="PROSITE-ProRule" id="PRU00042"/>
    </source>
</evidence>
<evidence type="ECO:0000256" key="4">
    <source>
        <dbReference type="ARBA" id="ARBA00022737"/>
    </source>
</evidence>
<keyword evidence="14" id="KW-1185">Reference proteome</keyword>
<evidence type="ECO:0000256" key="10">
    <source>
        <dbReference type="ARBA" id="ARBA00023242"/>
    </source>
</evidence>
<dbReference type="SUPFAM" id="SSF57667">
    <property type="entry name" value="beta-beta-alpha zinc fingers"/>
    <property type="match status" value="4"/>
</dbReference>
<dbReference type="Proteomes" id="UP000299102">
    <property type="component" value="Unassembled WGS sequence"/>
</dbReference>
<dbReference type="SMART" id="SM00355">
    <property type="entry name" value="ZnF_C2H2"/>
    <property type="match status" value="3"/>
</dbReference>
<gene>
    <name evidence="13" type="primary">ZNF112</name>
    <name evidence="13" type="ORF">EVAR_83152_1</name>
</gene>
<name>A0A4C1YCS1_EUMVA</name>
<comment type="subcellular location">
    <subcellularLocation>
        <location evidence="1">Nucleus</location>
    </subcellularLocation>
</comment>
<dbReference type="InterPro" id="IPR036236">
    <property type="entry name" value="Znf_C2H2_sf"/>
</dbReference>
<evidence type="ECO:0000256" key="9">
    <source>
        <dbReference type="ARBA" id="ARBA00023163"/>
    </source>
</evidence>
<feature type="domain" description="C2H2-type" evidence="12">
    <location>
        <begin position="238"/>
        <end position="267"/>
    </location>
</feature>
<keyword evidence="8" id="KW-0238">DNA-binding</keyword>
<dbReference type="GO" id="GO:0001228">
    <property type="term" value="F:DNA-binding transcription activator activity, RNA polymerase II-specific"/>
    <property type="evidence" value="ECO:0007669"/>
    <property type="project" value="TreeGrafter"/>
</dbReference>
<evidence type="ECO:0000313" key="13">
    <source>
        <dbReference type="EMBL" id="GBP72642.1"/>
    </source>
</evidence>
<evidence type="ECO:0000313" key="14">
    <source>
        <dbReference type="Proteomes" id="UP000299102"/>
    </source>
</evidence>
<keyword evidence="4" id="KW-0677">Repeat</keyword>
<feature type="domain" description="C2H2-type" evidence="12">
    <location>
        <begin position="266"/>
        <end position="295"/>
    </location>
</feature>
<keyword evidence="7" id="KW-0805">Transcription regulation</keyword>
<reference evidence="13 14" key="1">
    <citation type="journal article" date="2019" name="Commun. Biol.">
        <title>The bagworm genome reveals a unique fibroin gene that provides high tensile strength.</title>
        <authorList>
            <person name="Kono N."/>
            <person name="Nakamura H."/>
            <person name="Ohtoshi R."/>
            <person name="Tomita M."/>
            <person name="Numata K."/>
            <person name="Arakawa K."/>
        </authorList>
    </citation>
    <scope>NUCLEOTIDE SEQUENCE [LARGE SCALE GENOMIC DNA]</scope>
</reference>
<organism evidence="13 14">
    <name type="scientific">Eumeta variegata</name>
    <name type="common">Bagworm moth</name>
    <name type="synonym">Eumeta japonica</name>
    <dbReference type="NCBI Taxonomy" id="151549"/>
    <lineage>
        <taxon>Eukaryota</taxon>
        <taxon>Metazoa</taxon>
        <taxon>Ecdysozoa</taxon>
        <taxon>Arthropoda</taxon>
        <taxon>Hexapoda</taxon>
        <taxon>Insecta</taxon>
        <taxon>Pterygota</taxon>
        <taxon>Neoptera</taxon>
        <taxon>Endopterygota</taxon>
        <taxon>Lepidoptera</taxon>
        <taxon>Glossata</taxon>
        <taxon>Ditrysia</taxon>
        <taxon>Tineoidea</taxon>
        <taxon>Psychidae</taxon>
        <taxon>Oiketicinae</taxon>
        <taxon>Eumeta</taxon>
    </lineage>
</organism>
<dbReference type="Gene3D" id="3.30.160.60">
    <property type="entry name" value="Classic Zinc Finger"/>
    <property type="match status" value="4"/>
</dbReference>
<dbReference type="PANTHER" id="PTHR24393:SF15">
    <property type="entry name" value="IP01243P-RELATED"/>
    <property type="match status" value="1"/>
</dbReference>
<dbReference type="PROSITE" id="PS50157">
    <property type="entry name" value="ZINC_FINGER_C2H2_2"/>
    <property type="match status" value="4"/>
</dbReference>
<keyword evidence="3" id="KW-0479">Metal-binding</keyword>
<dbReference type="GO" id="GO:0000978">
    <property type="term" value="F:RNA polymerase II cis-regulatory region sequence-specific DNA binding"/>
    <property type="evidence" value="ECO:0007669"/>
    <property type="project" value="TreeGrafter"/>
</dbReference>
<comment type="caution">
    <text evidence="13">The sequence shown here is derived from an EMBL/GenBank/DDBJ whole genome shotgun (WGS) entry which is preliminary data.</text>
</comment>
<evidence type="ECO:0000256" key="6">
    <source>
        <dbReference type="ARBA" id="ARBA00022833"/>
    </source>
</evidence>
<proteinExistence type="inferred from homology"/>
<feature type="domain" description="C2H2-type" evidence="12">
    <location>
        <begin position="335"/>
        <end position="362"/>
    </location>
</feature>
<dbReference type="PANTHER" id="PTHR24393">
    <property type="entry name" value="ZINC FINGER PROTEIN"/>
    <property type="match status" value="1"/>
</dbReference>
<dbReference type="EMBL" id="BGZK01001152">
    <property type="protein sequence ID" value="GBP72642.1"/>
    <property type="molecule type" value="Genomic_DNA"/>
</dbReference>
<keyword evidence="9" id="KW-0804">Transcription</keyword>
<dbReference type="InterPro" id="IPR013087">
    <property type="entry name" value="Znf_C2H2_type"/>
</dbReference>
<feature type="domain" description="C2H2-type" evidence="12">
    <location>
        <begin position="363"/>
        <end position="390"/>
    </location>
</feature>
<dbReference type="FunFam" id="3.30.160.60:FF:000630">
    <property type="entry name" value="Zinc finger protein 180"/>
    <property type="match status" value="1"/>
</dbReference>
<evidence type="ECO:0000259" key="12">
    <source>
        <dbReference type="PROSITE" id="PS50157"/>
    </source>
</evidence>